<sequence length="546" mass="61423">MVTTLSWATTQQGINATMKRFMATLDAPLISRCYKPDPDPDPARRGAKIEVSHDEIMKTAKTDPFDIPDVTPLHEVRDKLNNCQFVEGWRARVGIDKSAIPTMGNIVELTTSMETVQFNMYCKEFQVADWVWGAEPWDDSIWLNVSQPKTAPWKITRRVNLTQQTVDWKAQGDNVPHDVMKALQNLDKESPESVFTVEHLLLDLTRTEITATRPTLDGLEQNIALYTMLMETFLGPYFDEMQKRKQPLLSSTIKRNAKGATQPASSVHLTDFRYGISPYKDATGNIINEPAPAQQNAATIDYLCMAEGNKRPIGRAPFTWNWMALVDHMILLLKTHILPNCFEPKPEWHTFDIHETIYWKFDPAASTPTITTTPDGTVVLTLKFKSGEYTDKKWTHLDGVSAKASSSINVTFTGKAILISQRFVFWIDVWKSALREELSGNLADWTPNSTYDIAVNAEEKLEVRPPKTEPLIDSSLVLTGSGYSEVATIIKRDVSDQVKLQVAPLEPIPVTLAQNFVFPGGNTFILKNPGFSAYQDLISHITYADP</sequence>
<dbReference type="AlphaFoldDB" id="A0A5N6W6M4"/>
<evidence type="ECO:0000313" key="1">
    <source>
        <dbReference type="EMBL" id="KAE8315040.1"/>
    </source>
</evidence>
<protein>
    <submittedName>
        <fullName evidence="1">Uncharacterized protein</fullName>
    </submittedName>
</protein>
<evidence type="ECO:0000313" key="2">
    <source>
        <dbReference type="Proteomes" id="UP000325433"/>
    </source>
</evidence>
<proteinExistence type="predicted"/>
<keyword evidence="2" id="KW-1185">Reference proteome</keyword>
<gene>
    <name evidence="1" type="ORF">BDV41DRAFT_575065</name>
</gene>
<accession>A0A5N6W6M4</accession>
<reference evidence="2" key="1">
    <citation type="submission" date="2019-04" db="EMBL/GenBank/DDBJ databases">
        <title>Friends and foes A comparative genomics studyof 23 Aspergillus species from section Flavi.</title>
        <authorList>
            <consortium name="DOE Joint Genome Institute"/>
            <person name="Kjaerbolling I."/>
            <person name="Vesth T."/>
            <person name="Frisvad J.C."/>
            <person name="Nybo J.L."/>
            <person name="Theobald S."/>
            <person name="Kildgaard S."/>
            <person name="Isbrandt T."/>
            <person name="Kuo A."/>
            <person name="Sato A."/>
            <person name="Lyhne E.K."/>
            <person name="Kogle M.E."/>
            <person name="Wiebenga A."/>
            <person name="Kun R.S."/>
            <person name="Lubbers R.J."/>
            <person name="Makela M.R."/>
            <person name="Barry K."/>
            <person name="Chovatia M."/>
            <person name="Clum A."/>
            <person name="Daum C."/>
            <person name="Haridas S."/>
            <person name="He G."/>
            <person name="LaButti K."/>
            <person name="Lipzen A."/>
            <person name="Mondo S."/>
            <person name="Riley R."/>
            <person name="Salamov A."/>
            <person name="Simmons B.A."/>
            <person name="Magnuson J.K."/>
            <person name="Henrissat B."/>
            <person name="Mortensen U.H."/>
            <person name="Larsen T.O."/>
            <person name="Devries R.P."/>
            <person name="Grigoriev I.V."/>
            <person name="Machida M."/>
            <person name="Baker S.E."/>
            <person name="Andersen M.R."/>
        </authorList>
    </citation>
    <scope>NUCLEOTIDE SEQUENCE [LARGE SCALE GENOMIC DNA]</scope>
    <source>
        <strain evidence="2">CBS 130015</strain>
    </source>
</reference>
<name>A0A5N6W6M4_9EURO</name>
<dbReference type="EMBL" id="ML738314">
    <property type="protein sequence ID" value="KAE8315040.1"/>
    <property type="molecule type" value="Genomic_DNA"/>
</dbReference>
<dbReference type="Proteomes" id="UP000325433">
    <property type="component" value="Unassembled WGS sequence"/>
</dbReference>
<organism evidence="1 2">
    <name type="scientific">Aspergillus transmontanensis</name>
    <dbReference type="NCBI Taxonomy" id="1034304"/>
    <lineage>
        <taxon>Eukaryota</taxon>
        <taxon>Fungi</taxon>
        <taxon>Dikarya</taxon>
        <taxon>Ascomycota</taxon>
        <taxon>Pezizomycotina</taxon>
        <taxon>Eurotiomycetes</taxon>
        <taxon>Eurotiomycetidae</taxon>
        <taxon>Eurotiales</taxon>
        <taxon>Aspergillaceae</taxon>
        <taxon>Aspergillus</taxon>
        <taxon>Aspergillus subgen. Circumdati</taxon>
    </lineage>
</organism>